<evidence type="ECO:0000256" key="1">
    <source>
        <dbReference type="SAM" id="MobiDB-lite"/>
    </source>
</evidence>
<proteinExistence type="predicted"/>
<feature type="region of interest" description="Disordered" evidence="1">
    <location>
        <begin position="25"/>
        <end position="49"/>
    </location>
</feature>
<dbReference type="EMBL" id="JYDJ01002950">
    <property type="protein sequence ID" value="KRX29826.1"/>
    <property type="molecule type" value="Genomic_DNA"/>
</dbReference>
<dbReference type="Proteomes" id="UP000055048">
    <property type="component" value="Unassembled WGS sequence"/>
</dbReference>
<protein>
    <submittedName>
        <fullName evidence="2">Uncharacterized protein</fullName>
    </submittedName>
</protein>
<feature type="compositionally biased region" description="Polar residues" evidence="1">
    <location>
        <begin position="27"/>
        <end position="37"/>
    </location>
</feature>
<sequence length="49" mass="5138">LAFVHQCGERCDGGCLADTLLHRRETTQPPGVPSTSGPELAAVRTSSNT</sequence>
<reference evidence="2 3" key="1">
    <citation type="submission" date="2015-01" db="EMBL/GenBank/DDBJ databases">
        <title>Evolution of Trichinella species and genotypes.</title>
        <authorList>
            <person name="Korhonen P.K."/>
            <person name="Edoardo P."/>
            <person name="Giuseppe L.R."/>
            <person name="Gasser R.B."/>
        </authorList>
    </citation>
    <scope>NUCLEOTIDE SEQUENCE [LARGE SCALE GENOMIC DNA]</scope>
    <source>
        <strain evidence="2">ISS417</strain>
    </source>
</reference>
<name>A0A0V0SSZ3_9BILA</name>
<organism evidence="2 3">
    <name type="scientific">Trichinella murrelli</name>
    <dbReference type="NCBI Taxonomy" id="144512"/>
    <lineage>
        <taxon>Eukaryota</taxon>
        <taxon>Metazoa</taxon>
        <taxon>Ecdysozoa</taxon>
        <taxon>Nematoda</taxon>
        <taxon>Enoplea</taxon>
        <taxon>Dorylaimia</taxon>
        <taxon>Trichinellida</taxon>
        <taxon>Trichinellidae</taxon>
        <taxon>Trichinella</taxon>
    </lineage>
</organism>
<accession>A0A0V0SSZ3</accession>
<dbReference type="AlphaFoldDB" id="A0A0V0SSZ3"/>
<feature type="non-terminal residue" evidence="2">
    <location>
        <position position="49"/>
    </location>
</feature>
<feature type="non-terminal residue" evidence="2">
    <location>
        <position position="1"/>
    </location>
</feature>
<evidence type="ECO:0000313" key="3">
    <source>
        <dbReference type="Proteomes" id="UP000055048"/>
    </source>
</evidence>
<evidence type="ECO:0000313" key="2">
    <source>
        <dbReference type="EMBL" id="KRX29826.1"/>
    </source>
</evidence>
<dbReference type="OrthoDB" id="10580594at2759"/>
<comment type="caution">
    <text evidence="2">The sequence shown here is derived from an EMBL/GenBank/DDBJ whole genome shotgun (WGS) entry which is preliminary data.</text>
</comment>
<keyword evidence="3" id="KW-1185">Reference proteome</keyword>
<gene>
    <name evidence="2" type="ORF">T05_177</name>
</gene>